<keyword evidence="2" id="KW-1185">Reference proteome</keyword>
<name>A0A1I0VUH0_9BACT</name>
<proteinExistence type="predicted"/>
<gene>
    <name evidence="1" type="ORF">SAMN04489723_101353</name>
</gene>
<evidence type="ECO:0000313" key="2">
    <source>
        <dbReference type="Proteomes" id="UP000198790"/>
    </source>
</evidence>
<protein>
    <submittedName>
        <fullName evidence="1">Uncharacterized protein</fullName>
    </submittedName>
</protein>
<reference evidence="1 2" key="1">
    <citation type="submission" date="2016-10" db="EMBL/GenBank/DDBJ databases">
        <authorList>
            <person name="de Groot N.N."/>
        </authorList>
    </citation>
    <scope>NUCLEOTIDE SEQUENCE [LARGE SCALE GENOMIC DNA]</scope>
    <source>
        <strain evidence="1 2">DSM 23399</strain>
    </source>
</reference>
<dbReference type="RefSeq" id="WP_092894447.1">
    <property type="nucleotide sequence ID" value="NZ_FOKK01000001.1"/>
</dbReference>
<dbReference type="AlphaFoldDB" id="A0A1I0VUH0"/>
<dbReference type="EMBL" id="FOKK01000001">
    <property type="protein sequence ID" value="SFA79326.1"/>
    <property type="molecule type" value="Genomic_DNA"/>
</dbReference>
<sequence length="197" mass="23316">MKNFQAIISVIIFSICYYSCAPKKIEKNYNIEGNWSTLTLSDSLYTEYFFSEDTLETFNLDWEFLPRAIYEVEKDSVTLKSTVENSVAIKYKISFPDSNKLVLENLNTKLILTKIPDNQYTIDDLIRNGFFKYDYDDPVFDSLKADFIVNVFRIREIRYLIDNEMLNKDTLITLWNSQLLTDSTNQEYYKNLIKEIK</sequence>
<organism evidence="1 2">
    <name type="scientific">Algoriphagus aquimarinus</name>
    <dbReference type="NCBI Taxonomy" id="237018"/>
    <lineage>
        <taxon>Bacteria</taxon>
        <taxon>Pseudomonadati</taxon>
        <taxon>Bacteroidota</taxon>
        <taxon>Cytophagia</taxon>
        <taxon>Cytophagales</taxon>
        <taxon>Cyclobacteriaceae</taxon>
        <taxon>Algoriphagus</taxon>
    </lineage>
</organism>
<dbReference type="Proteomes" id="UP000198790">
    <property type="component" value="Unassembled WGS sequence"/>
</dbReference>
<accession>A0A1I0VUH0</accession>
<evidence type="ECO:0000313" key="1">
    <source>
        <dbReference type="EMBL" id="SFA79326.1"/>
    </source>
</evidence>